<comment type="caution">
    <text evidence="4">The sequence shown here is derived from an EMBL/GenBank/DDBJ whole genome shotgun (WGS) entry which is preliminary data.</text>
</comment>
<dbReference type="Gene3D" id="3.30.420.10">
    <property type="entry name" value="Ribonuclease H-like superfamily/Ribonuclease H"/>
    <property type="match status" value="1"/>
</dbReference>
<dbReference type="InterPro" id="IPR012337">
    <property type="entry name" value="RNaseH-like_sf"/>
</dbReference>
<dbReference type="RefSeq" id="WP_201564560.1">
    <property type="nucleotide sequence ID" value="NZ_CAJGZK010000028.1"/>
</dbReference>
<feature type="domain" description="Exonuclease" evidence="3">
    <location>
        <begin position="32"/>
        <end position="204"/>
    </location>
</feature>
<keyword evidence="2 4" id="KW-0378">Hydrolase</keyword>
<dbReference type="PANTHER" id="PTHR30231">
    <property type="entry name" value="DNA POLYMERASE III SUBUNIT EPSILON"/>
    <property type="match status" value="1"/>
</dbReference>
<accession>A0ABW1WC95</accession>
<proteinExistence type="predicted"/>
<dbReference type="CDD" id="cd06127">
    <property type="entry name" value="DEDDh"/>
    <property type="match status" value="1"/>
</dbReference>
<dbReference type="Pfam" id="PF00929">
    <property type="entry name" value="RNase_T"/>
    <property type="match status" value="1"/>
</dbReference>
<organism evidence="4 5">
    <name type="scientific">Psychrobacter glacincola</name>
    <dbReference type="NCBI Taxonomy" id="56810"/>
    <lineage>
        <taxon>Bacteria</taxon>
        <taxon>Pseudomonadati</taxon>
        <taxon>Pseudomonadota</taxon>
        <taxon>Gammaproteobacteria</taxon>
        <taxon>Moraxellales</taxon>
        <taxon>Moraxellaceae</taxon>
        <taxon>Psychrobacter</taxon>
    </lineage>
</organism>
<dbReference type="SMART" id="SM00479">
    <property type="entry name" value="EXOIII"/>
    <property type="match status" value="1"/>
</dbReference>
<evidence type="ECO:0000313" key="5">
    <source>
        <dbReference type="Proteomes" id="UP001596264"/>
    </source>
</evidence>
<protein>
    <submittedName>
        <fullName evidence="4">3'-5' exonuclease</fullName>
    </submittedName>
</protein>
<keyword evidence="5" id="KW-1185">Reference proteome</keyword>
<gene>
    <name evidence="4" type="ORF">ACFP58_12505</name>
</gene>
<sequence>MSWLKNLSVSWQKNQLQRPELASMFTTSASEQWVAIDCEMTGLNPKKHHLLSVAAIHINGNKIDTGNGLHLLCKPPVMPERDTIVIHGLRTADVEHSMSYDEMLSLLLPFIGNRPLVGFCPQIDVGFLNPLVKCYMGTHLPNEIIDIRHLYSRRMIGRSQGLPSQAQHLNSILAHYNIPELGTHDAYNDAIMTAMAFLHMRQNL</sequence>
<dbReference type="GO" id="GO:0004527">
    <property type="term" value="F:exonuclease activity"/>
    <property type="evidence" value="ECO:0007669"/>
    <property type="project" value="UniProtKB-KW"/>
</dbReference>
<evidence type="ECO:0000259" key="3">
    <source>
        <dbReference type="SMART" id="SM00479"/>
    </source>
</evidence>
<dbReference type="InterPro" id="IPR013520">
    <property type="entry name" value="Ribonucl_H"/>
</dbReference>
<evidence type="ECO:0000256" key="1">
    <source>
        <dbReference type="ARBA" id="ARBA00022722"/>
    </source>
</evidence>
<evidence type="ECO:0000256" key="2">
    <source>
        <dbReference type="ARBA" id="ARBA00022839"/>
    </source>
</evidence>
<dbReference type="NCBIfam" id="NF006601">
    <property type="entry name" value="PRK09145.1"/>
    <property type="match status" value="1"/>
</dbReference>
<dbReference type="SUPFAM" id="SSF53098">
    <property type="entry name" value="Ribonuclease H-like"/>
    <property type="match status" value="1"/>
</dbReference>
<name>A0ABW1WC95_9GAMM</name>
<dbReference type="EMBL" id="JBHSTZ010000061">
    <property type="protein sequence ID" value="MFC6382262.1"/>
    <property type="molecule type" value="Genomic_DNA"/>
</dbReference>
<dbReference type="InterPro" id="IPR036397">
    <property type="entry name" value="RNaseH_sf"/>
</dbReference>
<dbReference type="PANTHER" id="PTHR30231:SF7">
    <property type="entry name" value="BLR4117 PROTEIN"/>
    <property type="match status" value="1"/>
</dbReference>
<keyword evidence="2 4" id="KW-0269">Exonuclease</keyword>
<evidence type="ECO:0000313" key="4">
    <source>
        <dbReference type="EMBL" id="MFC6382262.1"/>
    </source>
</evidence>
<dbReference type="Proteomes" id="UP001596264">
    <property type="component" value="Unassembled WGS sequence"/>
</dbReference>
<keyword evidence="1" id="KW-0540">Nuclease</keyword>
<reference evidence="5" key="1">
    <citation type="journal article" date="2019" name="Int. J. Syst. Evol. Microbiol.">
        <title>The Global Catalogue of Microorganisms (GCM) 10K type strain sequencing project: providing services to taxonomists for standard genome sequencing and annotation.</title>
        <authorList>
            <consortium name="The Broad Institute Genomics Platform"/>
            <consortium name="The Broad Institute Genome Sequencing Center for Infectious Disease"/>
            <person name="Wu L."/>
            <person name="Ma J."/>
        </authorList>
    </citation>
    <scope>NUCLEOTIDE SEQUENCE [LARGE SCALE GENOMIC DNA]</scope>
    <source>
        <strain evidence="5">CCM 2050</strain>
    </source>
</reference>